<dbReference type="PIRSF" id="PIRSF016907">
    <property type="entry name" value="Kin_ATP-NAD"/>
    <property type="match status" value="1"/>
</dbReference>
<dbReference type="RefSeq" id="WP_219502237.1">
    <property type="nucleotide sequence ID" value="NZ_JAHXDN010000003.1"/>
</dbReference>
<dbReference type="PANTHER" id="PTHR40697">
    <property type="entry name" value="ACETOIN CATABOLISM PROTEIN X"/>
    <property type="match status" value="1"/>
</dbReference>
<reference evidence="1" key="1">
    <citation type="submission" date="2021-07" db="EMBL/GenBank/DDBJ databases">
        <title>Roseobacter insulae sp. nov., isolated from a tidal flat.</title>
        <authorList>
            <person name="Park S."/>
            <person name="Yoon J.-H."/>
        </authorList>
    </citation>
    <scope>NUCLEOTIDE SEQUENCE</scope>
    <source>
        <strain evidence="1">YSTF-M11</strain>
    </source>
</reference>
<protein>
    <submittedName>
        <fullName evidence="1">NAD(+)/NADH kinase</fullName>
    </submittedName>
</protein>
<organism evidence="1 2">
    <name type="scientific">Roseobacter insulae</name>
    <dbReference type="NCBI Taxonomy" id="2859783"/>
    <lineage>
        <taxon>Bacteria</taxon>
        <taxon>Pseudomonadati</taxon>
        <taxon>Pseudomonadota</taxon>
        <taxon>Alphaproteobacteria</taxon>
        <taxon>Rhodobacterales</taxon>
        <taxon>Roseobacteraceae</taxon>
        <taxon>Roseobacter</taxon>
    </lineage>
</organism>
<keyword evidence="1" id="KW-0418">Kinase</keyword>
<evidence type="ECO:0000313" key="1">
    <source>
        <dbReference type="EMBL" id="MBW4708415.1"/>
    </source>
</evidence>
<dbReference type="InterPro" id="IPR011386">
    <property type="entry name" value="Put_ATP-NAD_kin"/>
</dbReference>
<dbReference type="GO" id="GO:0003951">
    <property type="term" value="F:NAD+ kinase activity"/>
    <property type="evidence" value="ECO:0007669"/>
    <property type="project" value="InterPro"/>
</dbReference>
<dbReference type="EMBL" id="JAHXDN010000003">
    <property type="protein sequence ID" value="MBW4708415.1"/>
    <property type="molecule type" value="Genomic_DNA"/>
</dbReference>
<proteinExistence type="predicted"/>
<evidence type="ECO:0000313" key="2">
    <source>
        <dbReference type="Proteomes" id="UP001138661"/>
    </source>
</evidence>
<dbReference type="AlphaFoldDB" id="A0A9X1FWM8"/>
<dbReference type="PANTHER" id="PTHR40697:SF2">
    <property type="entry name" value="ATP-NAD KINASE-RELATED"/>
    <property type="match status" value="1"/>
</dbReference>
<dbReference type="GO" id="GO:0006741">
    <property type="term" value="P:NADP+ biosynthetic process"/>
    <property type="evidence" value="ECO:0007669"/>
    <property type="project" value="InterPro"/>
</dbReference>
<sequence length="369" mass="37636">MRIGLVVNPFAGLGGAVGLKGTDGPGTVTEALRRGAQAKAGARARLALSRLADRVPGAEIILAAGSLGEDWARGLDLDTVITPGSNLTGTARDTKAAVRAMGALDVIVFAGGDGTARDVASVAEGAALLGIPCGVKMHSGVFAVSPQSAGAMMADLTASPDRITWADDAEVMDIDEEALRRGILAPRLYGYARVPVSCTLMQAAKGGPRQDAASALSSAARGIVDGMEDRTLYIIGPGTSAGSVMRAAGHTATPLGVDALLNRKRVAQDADDAALCALAEGRDVRVVLGVTGQQGFLLGRGNQQIGPALIAKAGRDGLIILATEDKLTSLAHPRLLIDTGDPDLDAELTGFVRVATGANREMMMRIASG</sequence>
<keyword evidence="1" id="KW-0808">Transferase</keyword>
<gene>
    <name evidence="1" type="ORF">KX928_11530</name>
</gene>
<dbReference type="Pfam" id="PF20143">
    <property type="entry name" value="NAD_kinase_C"/>
    <property type="match status" value="1"/>
</dbReference>
<name>A0A9X1FWM8_9RHOB</name>
<keyword evidence="2" id="KW-1185">Reference proteome</keyword>
<dbReference type="InterPro" id="IPR039065">
    <property type="entry name" value="AcoX-like"/>
</dbReference>
<dbReference type="Pfam" id="PF01513">
    <property type="entry name" value="NAD_kinase"/>
    <property type="match status" value="1"/>
</dbReference>
<dbReference type="InterPro" id="IPR002504">
    <property type="entry name" value="NADK"/>
</dbReference>
<comment type="caution">
    <text evidence="1">The sequence shown here is derived from an EMBL/GenBank/DDBJ whole genome shotgun (WGS) entry which is preliminary data.</text>
</comment>
<dbReference type="Proteomes" id="UP001138661">
    <property type="component" value="Unassembled WGS sequence"/>
</dbReference>
<accession>A0A9X1FWM8</accession>